<organism evidence="2 3">
    <name type="scientific">Cladophialophora chaetospira</name>
    <dbReference type="NCBI Taxonomy" id="386627"/>
    <lineage>
        <taxon>Eukaryota</taxon>
        <taxon>Fungi</taxon>
        <taxon>Dikarya</taxon>
        <taxon>Ascomycota</taxon>
        <taxon>Pezizomycotina</taxon>
        <taxon>Eurotiomycetes</taxon>
        <taxon>Chaetothyriomycetidae</taxon>
        <taxon>Chaetothyriales</taxon>
        <taxon>Herpotrichiellaceae</taxon>
        <taxon>Cladophialophora</taxon>
    </lineage>
</organism>
<dbReference type="Pfam" id="PF00646">
    <property type="entry name" value="F-box"/>
    <property type="match status" value="1"/>
</dbReference>
<dbReference type="AlphaFoldDB" id="A0AA39CM07"/>
<comment type="caution">
    <text evidence="2">The sequence shown here is derived from an EMBL/GenBank/DDBJ whole genome shotgun (WGS) entry which is preliminary data.</text>
</comment>
<dbReference type="Proteomes" id="UP001172673">
    <property type="component" value="Unassembled WGS sequence"/>
</dbReference>
<evidence type="ECO:0000259" key="1">
    <source>
        <dbReference type="Pfam" id="PF00646"/>
    </source>
</evidence>
<accession>A0AA39CM07</accession>
<evidence type="ECO:0000313" key="3">
    <source>
        <dbReference type="Proteomes" id="UP001172673"/>
    </source>
</evidence>
<dbReference type="Gene3D" id="3.80.10.10">
    <property type="entry name" value="Ribonuclease Inhibitor"/>
    <property type="match status" value="1"/>
</dbReference>
<sequence>MGWHDLSNEIKHEIIKWLPRDELKRIRLVCRALSDLATGTLFNLLRVHPSMSCMRRLQQIGLRPRLARCVQTLECQSLGLREDIIDRDDHFDQVMSFAELERPWPWSSVDFHQLSDLEVNRITARLHSSYLEEVAAQRELTELDIVSILSKTLAPFTHVHSLIWVNGDSLSPGEESDSDGIISISWDHPWCLSTGASQLDKKPFFGFLDVCMSLTRHPITTLTTDFFWTSMQGGRDGLFAFGSLLDSVRKLSLLVDICDTDPCDQPTLDEFTSMLQRARRLHDLKLAVSGPKSTGCINSTWSAILRSRFPNLERLTLKNVCATEDEVLEFLRAHRGTLTVLNFDGCNLFPAPGYTQDRSTTFQSSRTLKLLWKLRDTVNLSDLSLPNSIMDETWFIYSGIDASPERLLRRLEDYVCHRSQRIHFEAFNESSEEQFDQALSSRKTDP</sequence>
<reference evidence="2" key="1">
    <citation type="submission" date="2022-10" db="EMBL/GenBank/DDBJ databases">
        <title>Culturing micro-colonial fungi from biological soil crusts in the Mojave desert and describing Neophaeococcomyces mojavensis, and introducing the new genera and species Taxawa tesnikishii.</title>
        <authorList>
            <person name="Kurbessoian T."/>
            <person name="Stajich J.E."/>
        </authorList>
    </citation>
    <scope>NUCLEOTIDE SEQUENCE</scope>
    <source>
        <strain evidence="2">TK_41</strain>
    </source>
</reference>
<dbReference type="InterPro" id="IPR036047">
    <property type="entry name" value="F-box-like_dom_sf"/>
</dbReference>
<proteinExistence type="predicted"/>
<dbReference type="EMBL" id="JAPDRK010000004">
    <property type="protein sequence ID" value="KAJ9613220.1"/>
    <property type="molecule type" value="Genomic_DNA"/>
</dbReference>
<evidence type="ECO:0000313" key="2">
    <source>
        <dbReference type="EMBL" id="KAJ9613220.1"/>
    </source>
</evidence>
<dbReference type="InterPro" id="IPR001810">
    <property type="entry name" value="F-box_dom"/>
</dbReference>
<protein>
    <recommendedName>
        <fullName evidence="1">F-box domain-containing protein</fullName>
    </recommendedName>
</protein>
<name>A0AA39CM07_9EURO</name>
<dbReference type="InterPro" id="IPR032675">
    <property type="entry name" value="LRR_dom_sf"/>
</dbReference>
<gene>
    <name evidence="2" type="ORF">H2200_003162</name>
</gene>
<feature type="domain" description="F-box" evidence="1">
    <location>
        <begin position="3"/>
        <end position="38"/>
    </location>
</feature>
<keyword evidence="3" id="KW-1185">Reference proteome</keyword>
<dbReference type="SUPFAM" id="SSF81383">
    <property type="entry name" value="F-box domain"/>
    <property type="match status" value="1"/>
</dbReference>